<feature type="domain" description="Methyltransferase" evidence="1">
    <location>
        <begin position="56"/>
        <end position="149"/>
    </location>
</feature>
<dbReference type="OrthoDB" id="3172472at2"/>
<sequence>MGADDTENLDGVDPAQYGDRIADVYDEWFPGATAGRAEPEAMAEVLAGLAGSGPALELGIGTGRVALPLAARGVPVSGIDASGRMVAWMRAKPGGDTVPVAIGDFVDVAAPGGPFSVVYVVFNTFFVLLSQDDQVRCFANVARRLRPGGVFVMEAFRPDLTLFDRGQRVNVDALDGDEFRLSAAVHDPAAQRVRSRTVSVTEGGVRIYPVELRYAWPSELDLMARLAGMTLVSRHAGWREEPFTAGSLTHVSVWQVAGG</sequence>
<dbReference type="Proteomes" id="UP000179769">
    <property type="component" value="Unassembled WGS sequence"/>
</dbReference>
<evidence type="ECO:0000313" key="2">
    <source>
        <dbReference type="EMBL" id="OHV21305.1"/>
    </source>
</evidence>
<evidence type="ECO:0000313" key="3">
    <source>
        <dbReference type="Proteomes" id="UP000179769"/>
    </source>
</evidence>
<gene>
    <name evidence="2" type="ORF">BBK14_27025</name>
</gene>
<dbReference type="RefSeq" id="WP_071066439.1">
    <property type="nucleotide sequence ID" value="NZ_MAXA01000256.1"/>
</dbReference>
<evidence type="ECO:0000259" key="1">
    <source>
        <dbReference type="Pfam" id="PF13649"/>
    </source>
</evidence>
<keyword evidence="2" id="KW-0808">Transferase</keyword>
<protein>
    <submittedName>
        <fullName evidence="2">Methyltransferase</fullName>
    </submittedName>
</protein>
<keyword evidence="3" id="KW-1185">Reference proteome</keyword>
<reference evidence="3" key="1">
    <citation type="submission" date="2016-07" db="EMBL/GenBank/DDBJ databases">
        <title>Frankia sp. NRRL B-16219 Genome sequencing.</title>
        <authorList>
            <person name="Ghodhbane-Gtari F."/>
            <person name="Swanson E."/>
            <person name="Gueddou A."/>
            <person name="Louati M."/>
            <person name="Nouioui I."/>
            <person name="Hezbri K."/>
            <person name="Abebe-Akele F."/>
            <person name="Simpson S."/>
            <person name="Morris K."/>
            <person name="Thomas K."/>
            <person name="Gtari M."/>
            <person name="Tisa L.S."/>
        </authorList>
    </citation>
    <scope>NUCLEOTIDE SEQUENCE [LARGE SCALE GENOMIC DNA]</scope>
    <source>
        <strain evidence="3">NRRL B-16219</strain>
    </source>
</reference>
<name>A0A1S1PKA4_9ACTN</name>
<dbReference type="InterPro" id="IPR029063">
    <property type="entry name" value="SAM-dependent_MTases_sf"/>
</dbReference>
<organism evidence="2 3">
    <name type="scientific">Parafrankia soli</name>
    <dbReference type="NCBI Taxonomy" id="2599596"/>
    <lineage>
        <taxon>Bacteria</taxon>
        <taxon>Bacillati</taxon>
        <taxon>Actinomycetota</taxon>
        <taxon>Actinomycetes</taxon>
        <taxon>Frankiales</taxon>
        <taxon>Frankiaceae</taxon>
        <taxon>Parafrankia</taxon>
    </lineage>
</organism>
<dbReference type="SUPFAM" id="SSF53335">
    <property type="entry name" value="S-adenosyl-L-methionine-dependent methyltransferases"/>
    <property type="match status" value="1"/>
</dbReference>
<dbReference type="EMBL" id="MAXA01000256">
    <property type="protein sequence ID" value="OHV21305.1"/>
    <property type="molecule type" value="Genomic_DNA"/>
</dbReference>
<dbReference type="GO" id="GO:0008168">
    <property type="term" value="F:methyltransferase activity"/>
    <property type="evidence" value="ECO:0007669"/>
    <property type="project" value="UniProtKB-KW"/>
</dbReference>
<accession>A0A1S1PKA4</accession>
<dbReference type="InterPro" id="IPR041698">
    <property type="entry name" value="Methyltransf_25"/>
</dbReference>
<dbReference type="Pfam" id="PF13649">
    <property type="entry name" value="Methyltransf_25"/>
    <property type="match status" value="1"/>
</dbReference>
<keyword evidence="2" id="KW-0489">Methyltransferase</keyword>
<dbReference type="Gene3D" id="2.20.25.570">
    <property type="match status" value="1"/>
</dbReference>
<comment type="caution">
    <text evidence="2">The sequence shown here is derived from an EMBL/GenBank/DDBJ whole genome shotgun (WGS) entry which is preliminary data.</text>
</comment>
<proteinExistence type="predicted"/>
<dbReference type="GO" id="GO:0032259">
    <property type="term" value="P:methylation"/>
    <property type="evidence" value="ECO:0007669"/>
    <property type="project" value="UniProtKB-KW"/>
</dbReference>
<dbReference type="Gene3D" id="3.40.50.150">
    <property type="entry name" value="Vaccinia Virus protein VP39"/>
    <property type="match status" value="1"/>
</dbReference>
<dbReference type="CDD" id="cd02440">
    <property type="entry name" value="AdoMet_MTases"/>
    <property type="match status" value="1"/>
</dbReference>
<dbReference type="AlphaFoldDB" id="A0A1S1PKA4"/>